<evidence type="ECO:0000256" key="1">
    <source>
        <dbReference type="SAM" id="MobiDB-lite"/>
    </source>
</evidence>
<organism evidence="2">
    <name type="scientific">Arundo donax</name>
    <name type="common">Giant reed</name>
    <name type="synonym">Donax arundinaceus</name>
    <dbReference type="NCBI Taxonomy" id="35708"/>
    <lineage>
        <taxon>Eukaryota</taxon>
        <taxon>Viridiplantae</taxon>
        <taxon>Streptophyta</taxon>
        <taxon>Embryophyta</taxon>
        <taxon>Tracheophyta</taxon>
        <taxon>Spermatophyta</taxon>
        <taxon>Magnoliopsida</taxon>
        <taxon>Liliopsida</taxon>
        <taxon>Poales</taxon>
        <taxon>Poaceae</taxon>
        <taxon>PACMAD clade</taxon>
        <taxon>Arundinoideae</taxon>
        <taxon>Arundineae</taxon>
        <taxon>Arundo</taxon>
    </lineage>
</organism>
<dbReference type="AlphaFoldDB" id="A0A0A9DF68"/>
<dbReference type="EMBL" id="GBRH01210671">
    <property type="protein sequence ID" value="JAD87224.1"/>
    <property type="molecule type" value="Transcribed_RNA"/>
</dbReference>
<name>A0A0A9DF68_ARUDO</name>
<accession>A0A0A9DF68</accession>
<reference evidence="2" key="1">
    <citation type="submission" date="2014-09" db="EMBL/GenBank/DDBJ databases">
        <authorList>
            <person name="Magalhaes I.L.F."/>
            <person name="Oliveira U."/>
            <person name="Santos F.R."/>
            <person name="Vidigal T.H.D.A."/>
            <person name="Brescovit A.D."/>
            <person name="Santos A.J."/>
        </authorList>
    </citation>
    <scope>NUCLEOTIDE SEQUENCE</scope>
    <source>
        <tissue evidence="2">Shoot tissue taken approximately 20 cm above the soil surface</tissue>
    </source>
</reference>
<reference evidence="2" key="2">
    <citation type="journal article" date="2015" name="Data Brief">
        <title>Shoot transcriptome of the giant reed, Arundo donax.</title>
        <authorList>
            <person name="Barrero R.A."/>
            <person name="Guerrero F.D."/>
            <person name="Moolhuijzen P."/>
            <person name="Goolsby J.A."/>
            <person name="Tidwell J."/>
            <person name="Bellgard S.E."/>
            <person name="Bellgard M.I."/>
        </authorList>
    </citation>
    <scope>NUCLEOTIDE SEQUENCE</scope>
    <source>
        <tissue evidence="2">Shoot tissue taken approximately 20 cm above the soil surface</tissue>
    </source>
</reference>
<feature type="region of interest" description="Disordered" evidence="1">
    <location>
        <begin position="57"/>
        <end position="85"/>
    </location>
</feature>
<proteinExistence type="predicted"/>
<protein>
    <submittedName>
        <fullName evidence="2">Uncharacterized protein</fullName>
    </submittedName>
</protein>
<evidence type="ECO:0000313" key="2">
    <source>
        <dbReference type="EMBL" id="JAD87224.1"/>
    </source>
</evidence>
<sequence>MVDDGEGEEDVGEAAALLCPVHAQCALSICSRRPRSSGARPCFPPRSLRYTACREETAEEDVGRSGSRPVSSCSCFRGKKLRSGT</sequence>